<dbReference type="AlphaFoldDB" id="A0A5C2S3G3"/>
<dbReference type="InterPro" id="IPR045340">
    <property type="entry name" value="DUF6533"/>
</dbReference>
<evidence type="ECO:0000313" key="4">
    <source>
        <dbReference type="Proteomes" id="UP000313359"/>
    </source>
</evidence>
<feature type="transmembrane region" description="Helical" evidence="1">
    <location>
        <begin position="244"/>
        <end position="266"/>
    </location>
</feature>
<reference evidence="3" key="1">
    <citation type="journal article" date="2018" name="Genome Biol. Evol.">
        <title>Genomics and development of Lentinus tigrinus, a white-rot wood-decaying mushroom with dimorphic fruiting bodies.</title>
        <authorList>
            <person name="Wu B."/>
            <person name="Xu Z."/>
            <person name="Knudson A."/>
            <person name="Carlson A."/>
            <person name="Chen N."/>
            <person name="Kovaka S."/>
            <person name="LaButti K."/>
            <person name="Lipzen A."/>
            <person name="Pennachio C."/>
            <person name="Riley R."/>
            <person name="Schakwitz W."/>
            <person name="Umezawa K."/>
            <person name="Ohm R.A."/>
            <person name="Grigoriev I.V."/>
            <person name="Nagy L.G."/>
            <person name="Gibbons J."/>
            <person name="Hibbett D."/>
        </authorList>
    </citation>
    <scope>NUCLEOTIDE SEQUENCE [LARGE SCALE GENOMIC DNA]</scope>
    <source>
        <strain evidence="3">ALCF2SS1-6</strain>
    </source>
</reference>
<dbReference type="Pfam" id="PF20151">
    <property type="entry name" value="DUF6533"/>
    <property type="match status" value="1"/>
</dbReference>
<feature type="transmembrane region" description="Helical" evidence="1">
    <location>
        <begin position="140"/>
        <end position="158"/>
    </location>
</feature>
<dbReference type="OrthoDB" id="2802907at2759"/>
<evidence type="ECO:0000313" key="3">
    <source>
        <dbReference type="EMBL" id="RPD58155.1"/>
    </source>
</evidence>
<feature type="transmembrane region" description="Helical" evidence="1">
    <location>
        <begin position="54"/>
        <end position="75"/>
    </location>
</feature>
<proteinExistence type="predicted"/>
<dbReference type="Proteomes" id="UP000313359">
    <property type="component" value="Unassembled WGS sequence"/>
</dbReference>
<evidence type="ECO:0000259" key="2">
    <source>
        <dbReference type="Pfam" id="PF20151"/>
    </source>
</evidence>
<keyword evidence="1" id="KW-0472">Membrane</keyword>
<keyword evidence="1" id="KW-1133">Transmembrane helix</keyword>
<name>A0A5C2S3G3_9APHY</name>
<keyword evidence="1" id="KW-0812">Transmembrane</keyword>
<feature type="transmembrane region" description="Helical" evidence="1">
    <location>
        <begin position="12"/>
        <end position="34"/>
    </location>
</feature>
<feature type="transmembrane region" description="Helical" evidence="1">
    <location>
        <begin position="197"/>
        <end position="223"/>
    </location>
</feature>
<sequence>MSSYTILTVISVYEIAYIGNYCSVAALALAAYAWMDSLGDEVTLVWSIKKKRTYAMLVYALTRYATLAEYAVAIVPLGKLPLLVRGILLFRPYLPMSLITGQSCEVVVWLQVVFVAASSLGAAAFSALRIYALSRSNRTLAALIFFLLLAPCVVDTVFNSKWIDVEELPSPFYCVRQSTASMYSFYVYCNSTGSPDVVIMFSVTTASRICAILADLIVAAATWMHAYKARHAHKLSSGPTLGQVMLYDGSMYFIVLASLNIIRIVFSSLAVDNVSSAASSIPIFTDL</sequence>
<evidence type="ECO:0000256" key="1">
    <source>
        <dbReference type="SAM" id="Phobius"/>
    </source>
</evidence>
<accession>A0A5C2S3G3</accession>
<feature type="transmembrane region" description="Helical" evidence="1">
    <location>
        <begin position="106"/>
        <end position="128"/>
    </location>
</feature>
<protein>
    <recommendedName>
        <fullName evidence="2">DUF6533 domain-containing protein</fullName>
    </recommendedName>
</protein>
<organism evidence="3 4">
    <name type="scientific">Lentinus tigrinus ALCF2SS1-6</name>
    <dbReference type="NCBI Taxonomy" id="1328759"/>
    <lineage>
        <taxon>Eukaryota</taxon>
        <taxon>Fungi</taxon>
        <taxon>Dikarya</taxon>
        <taxon>Basidiomycota</taxon>
        <taxon>Agaricomycotina</taxon>
        <taxon>Agaricomycetes</taxon>
        <taxon>Polyporales</taxon>
        <taxon>Polyporaceae</taxon>
        <taxon>Lentinus</taxon>
    </lineage>
</organism>
<gene>
    <name evidence="3" type="ORF">L227DRAFT_613213</name>
</gene>
<keyword evidence="4" id="KW-1185">Reference proteome</keyword>
<feature type="domain" description="DUF6533" evidence="2">
    <location>
        <begin position="21"/>
        <end position="68"/>
    </location>
</feature>
<dbReference type="EMBL" id="ML122277">
    <property type="protein sequence ID" value="RPD58155.1"/>
    <property type="molecule type" value="Genomic_DNA"/>
</dbReference>